<feature type="domain" description="Ty3 transposon capsid-like protein" evidence="2">
    <location>
        <begin position="119"/>
        <end position="245"/>
    </location>
</feature>
<evidence type="ECO:0000259" key="2">
    <source>
        <dbReference type="Pfam" id="PF19259"/>
    </source>
</evidence>
<evidence type="ECO:0000313" key="3">
    <source>
        <dbReference type="EMBL" id="KAH0781117.1"/>
    </source>
</evidence>
<dbReference type="InterPro" id="IPR045358">
    <property type="entry name" value="Ty3_capsid"/>
</dbReference>
<protein>
    <recommendedName>
        <fullName evidence="2">Ty3 transposon capsid-like protein domain-containing protein</fullName>
    </recommendedName>
</protein>
<evidence type="ECO:0000313" key="4">
    <source>
        <dbReference type="Proteomes" id="UP000826656"/>
    </source>
</evidence>
<dbReference type="Proteomes" id="UP000826656">
    <property type="component" value="Unassembled WGS sequence"/>
</dbReference>
<comment type="caution">
    <text evidence="3">The sequence shown here is derived from an EMBL/GenBank/DDBJ whole genome shotgun (WGS) entry which is preliminary data.</text>
</comment>
<feature type="region of interest" description="Disordered" evidence="1">
    <location>
        <begin position="61"/>
        <end position="81"/>
    </location>
</feature>
<reference evidence="3 4" key="1">
    <citation type="journal article" date="2021" name="bioRxiv">
        <title>Chromosome-scale and haplotype-resolved genome assembly of a tetraploid potato cultivar.</title>
        <authorList>
            <person name="Sun H."/>
            <person name="Jiao W.-B."/>
            <person name="Krause K."/>
            <person name="Campoy J.A."/>
            <person name="Goel M."/>
            <person name="Folz-Donahue K."/>
            <person name="Kukat C."/>
            <person name="Huettel B."/>
            <person name="Schneeberger K."/>
        </authorList>
    </citation>
    <scope>NUCLEOTIDE SEQUENCE [LARGE SCALE GENOMIC DNA]</scope>
    <source>
        <strain evidence="3">SolTubOtavaFocal</strain>
        <tissue evidence="3">Leaves</tissue>
    </source>
</reference>
<organism evidence="3 4">
    <name type="scientific">Solanum tuberosum</name>
    <name type="common">Potato</name>
    <dbReference type="NCBI Taxonomy" id="4113"/>
    <lineage>
        <taxon>Eukaryota</taxon>
        <taxon>Viridiplantae</taxon>
        <taxon>Streptophyta</taxon>
        <taxon>Embryophyta</taxon>
        <taxon>Tracheophyta</taxon>
        <taxon>Spermatophyta</taxon>
        <taxon>Magnoliopsida</taxon>
        <taxon>eudicotyledons</taxon>
        <taxon>Gunneridae</taxon>
        <taxon>Pentapetalae</taxon>
        <taxon>asterids</taxon>
        <taxon>lamiids</taxon>
        <taxon>Solanales</taxon>
        <taxon>Solanaceae</taxon>
        <taxon>Solanoideae</taxon>
        <taxon>Solaneae</taxon>
        <taxon>Solanum</taxon>
    </lineage>
</organism>
<dbReference type="EMBL" id="JAIVGD010000001">
    <property type="protein sequence ID" value="KAH0781117.1"/>
    <property type="molecule type" value="Genomic_DNA"/>
</dbReference>
<name>A0ABQ7WK48_SOLTU</name>
<gene>
    <name evidence="3" type="ORF">KY290_000715</name>
</gene>
<evidence type="ECO:0000256" key="1">
    <source>
        <dbReference type="SAM" id="MobiDB-lite"/>
    </source>
</evidence>
<feature type="compositionally biased region" description="Polar residues" evidence="1">
    <location>
        <begin position="61"/>
        <end position="75"/>
    </location>
</feature>
<accession>A0ABQ7WK48</accession>
<keyword evidence="4" id="KW-1185">Reference proteome</keyword>
<sequence length="462" mass="52703">MVSEPLGTSTIPIMASPPELQSLQDDIRMVRSQLSVFVEDVGKRFETFELNELQFQNSLSSPLISPTDSSPQATPTWGPGTQVRLETGQTSTGKFPMVSSTPQMVGSHLPFTPYAFEVGEQEKLSYAYVHLGERVDIWFDSYLVNHRGRLTWQRFCTELCRRFGNIRPQDIVDEFNKLIQIRTVDQYQDKFEELTSYMSIINPLLNETHFVVSFISDLKPKLKPLVKLANPTTVLDAYEIAKFYEESFQVLIPFVPNPRPVAITYPRKPQPNVVRPSIVHPPNQAPLRITYHNQRPQVRAPFKPNTLPPNLETLRVQGLCYRCKEKYFLGHQCKKKGLHAIDVVEMDDMVTPITLHTRPHSISFMCDERLITLYGIQKDPEVTPVDTKALRRMLHCGTCDIVAELSLINDSMDNQEREVLHPGIRKLLQNHAAIFQEPTELPPEKTCDHAINLVSGAQPFNL</sequence>
<dbReference type="Pfam" id="PF19259">
    <property type="entry name" value="Ty3_capsid"/>
    <property type="match status" value="1"/>
</dbReference>
<proteinExistence type="predicted"/>